<name>A0ABD5S473_9EURY</name>
<feature type="transmembrane region" description="Helical" evidence="5">
    <location>
        <begin position="61"/>
        <end position="89"/>
    </location>
</feature>
<dbReference type="EMBL" id="JBHSWU010001039">
    <property type="protein sequence ID" value="MFC6726331.1"/>
    <property type="molecule type" value="Genomic_DNA"/>
</dbReference>
<dbReference type="GO" id="GO:0016020">
    <property type="term" value="C:membrane"/>
    <property type="evidence" value="ECO:0007669"/>
    <property type="project" value="UniProtKB-SubCell"/>
</dbReference>
<protein>
    <submittedName>
        <fullName evidence="7">Yip1 family protein</fullName>
    </submittedName>
</protein>
<dbReference type="AlphaFoldDB" id="A0ABD5S473"/>
<evidence type="ECO:0000256" key="5">
    <source>
        <dbReference type="SAM" id="Phobius"/>
    </source>
</evidence>
<evidence type="ECO:0000256" key="4">
    <source>
        <dbReference type="ARBA" id="ARBA00023136"/>
    </source>
</evidence>
<evidence type="ECO:0000256" key="2">
    <source>
        <dbReference type="ARBA" id="ARBA00022692"/>
    </source>
</evidence>
<sequence>MVLDLLTNPDDFFERRAADPGYLRPALIVLAAAVFGAVSSVPVMQATLGAIPETAGGLATAFQAIGVIAGLVGAFVRWILYAAAFYAIAKVAFDGDGGFGATFALTGWGFVPAILGGALSAVAYFYAAGTLQSPQTPQQIAIYTRQLQSHPAVLAVGLLSIVILLWSAFLWTFAVKHVQNLSMRSAAITVAVPTALGVLLGLWGVLGGVL</sequence>
<feature type="transmembrane region" description="Helical" evidence="5">
    <location>
        <begin position="101"/>
        <end position="127"/>
    </location>
</feature>
<keyword evidence="4 5" id="KW-0472">Membrane</keyword>
<organism evidence="7 8">
    <name type="scientific">Halobium palmae</name>
    <dbReference type="NCBI Taxonomy" id="1776492"/>
    <lineage>
        <taxon>Archaea</taxon>
        <taxon>Methanobacteriati</taxon>
        <taxon>Methanobacteriota</taxon>
        <taxon>Stenosarchaea group</taxon>
        <taxon>Halobacteria</taxon>
        <taxon>Halobacteriales</taxon>
        <taxon>Haloferacaceae</taxon>
        <taxon>Halobium</taxon>
    </lineage>
</organism>
<feature type="transmembrane region" description="Helical" evidence="5">
    <location>
        <begin position="21"/>
        <end position="41"/>
    </location>
</feature>
<accession>A0ABD5S473</accession>
<evidence type="ECO:0000256" key="1">
    <source>
        <dbReference type="ARBA" id="ARBA00004141"/>
    </source>
</evidence>
<dbReference type="InterPro" id="IPR006977">
    <property type="entry name" value="Yip1_dom"/>
</dbReference>
<dbReference type="Pfam" id="PF04893">
    <property type="entry name" value="Yip1"/>
    <property type="match status" value="1"/>
</dbReference>
<comment type="caution">
    <text evidence="7">The sequence shown here is derived from an EMBL/GenBank/DDBJ whole genome shotgun (WGS) entry which is preliminary data.</text>
</comment>
<feature type="transmembrane region" description="Helical" evidence="5">
    <location>
        <begin position="152"/>
        <end position="174"/>
    </location>
</feature>
<evidence type="ECO:0000313" key="8">
    <source>
        <dbReference type="Proteomes" id="UP001596328"/>
    </source>
</evidence>
<feature type="transmembrane region" description="Helical" evidence="5">
    <location>
        <begin position="186"/>
        <end position="206"/>
    </location>
</feature>
<evidence type="ECO:0000259" key="6">
    <source>
        <dbReference type="Pfam" id="PF04893"/>
    </source>
</evidence>
<comment type="subcellular location">
    <subcellularLocation>
        <location evidence="1">Membrane</location>
        <topology evidence="1">Multi-pass membrane protein</topology>
    </subcellularLocation>
</comment>
<keyword evidence="3 5" id="KW-1133">Transmembrane helix</keyword>
<dbReference type="Proteomes" id="UP001596328">
    <property type="component" value="Unassembled WGS sequence"/>
</dbReference>
<keyword evidence="2 5" id="KW-0812">Transmembrane</keyword>
<evidence type="ECO:0000256" key="3">
    <source>
        <dbReference type="ARBA" id="ARBA00022989"/>
    </source>
</evidence>
<keyword evidence="8" id="KW-1185">Reference proteome</keyword>
<evidence type="ECO:0000313" key="7">
    <source>
        <dbReference type="EMBL" id="MFC6726331.1"/>
    </source>
</evidence>
<proteinExistence type="predicted"/>
<reference evidence="7 8" key="1">
    <citation type="journal article" date="2019" name="Int. J. Syst. Evol. Microbiol.">
        <title>The Global Catalogue of Microorganisms (GCM) 10K type strain sequencing project: providing services to taxonomists for standard genome sequencing and annotation.</title>
        <authorList>
            <consortium name="The Broad Institute Genomics Platform"/>
            <consortium name="The Broad Institute Genome Sequencing Center for Infectious Disease"/>
            <person name="Wu L."/>
            <person name="Ma J."/>
        </authorList>
    </citation>
    <scope>NUCLEOTIDE SEQUENCE [LARGE SCALE GENOMIC DNA]</scope>
    <source>
        <strain evidence="7 8">NBRC 111368</strain>
    </source>
</reference>
<feature type="domain" description="Yip1" evidence="6">
    <location>
        <begin position="4"/>
        <end position="202"/>
    </location>
</feature>
<gene>
    <name evidence="7" type="ORF">ACFQE1_18585</name>
</gene>